<dbReference type="Gene3D" id="1.20.144.10">
    <property type="entry name" value="Phosphatidic acid phosphatase type 2/haloperoxidase"/>
    <property type="match status" value="1"/>
</dbReference>
<keyword evidence="3" id="KW-0614">Plasmid</keyword>
<keyword evidence="1" id="KW-0472">Membrane</keyword>
<evidence type="ECO:0000313" key="3">
    <source>
        <dbReference type="EMBL" id="QUS58954.1"/>
    </source>
</evidence>
<keyword evidence="1" id="KW-1133">Transmembrane helix</keyword>
<dbReference type="Pfam" id="PF14378">
    <property type="entry name" value="PAP2_3"/>
    <property type="match status" value="1"/>
</dbReference>
<feature type="domain" description="Inositolphosphotransferase Aur1/Ipt1" evidence="2">
    <location>
        <begin position="97"/>
        <end position="286"/>
    </location>
</feature>
<evidence type="ECO:0000313" key="4">
    <source>
        <dbReference type="Proteomes" id="UP000680706"/>
    </source>
</evidence>
<feature type="transmembrane region" description="Helical" evidence="1">
    <location>
        <begin position="155"/>
        <end position="174"/>
    </location>
</feature>
<accession>A0ABX8AV40</accession>
<dbReference type="EMBL" id="CP074128">
    <property type="protein sequence ID" value="QUS58954.1"/>
    <property type="molecule type" value="Genomic_DNA"/>
</dbReference>
<reference evidence="3 4" key="1">
    <citation type="journal article" date="2021" name="Angew. Chem. Int. Ed. Engl.">
        <title>A novel family of nonribosomal peptides modulate collective behavior in Pseudovibrio bacteria isolated from marine sponges.</title>
        <authorList>
            <person name="Ioca L.P."/>
            <person name="Dai Y."/>
            <person name="Kunakom S."/>
            <person name="Diaz-Espinosa J."/>
            <person name="Krunic A."/>
            <person name="Crnkovic C.M."/>
            <person name="Orjala J."/>
            <person name="Sanchez L.M."/>
            <person name="Ferreira A.G."/>
            <person name="Berlinck R.G.S."/>
            <person name="Eustaquio A.S."/>
        </authorList>
    </citation>
    <scope>NUCLEOTIDE SEQUENCE [LARGE SCALE GENOMIC DNA]</scope>
    <source>
        <strain evidence="3 4">Ab134</strain>
        <plasmid evidence="3 4">pAb134-02</plasmid>
    </source>
</reference>
<feature type="transmembrane region" description="Helical" evidence="1">
    <location>
        <begin position="247"/>
        <end position="265"/>
    </location>
</feature>
<proteinExistence type="predicted"/>
<dbReference type="Proteomes" id="UP000680706">
    <property type="component" value="Plasmid pAb134-02"/>
</dbReference>
<evidence type="ECO:0000256" key="1">
    <source>
        <dbReference type="SAM" id="Phobius"/>
    </source>
</evidence>
<geneLocation type="plasmid" evidence="3 4">
    <name>pAb134-02</name>
</geneLocation>
<keyword evidence="1" id="KW-0812">Transmembrane</keyword>
<gene>
    <name evidence="3" type="ORF">KGB56_24845</name>
</gene>
<feature type="transmembrane region" description="Helical" evidence="1">
    <location>
        <begin position="12"/>
        <end position="27"/>
    </location>
</feature>
<feature type="transmembrane region" description="Helical" evidence="1">
    <location>
        <begin position="128"/>
        <end position="148"/>
    </location>
</feature>
<protein>
    <submittedName>
        <fullName evidence="3">Phosphatase PAP2 family protein</fullName>
    </submittedName>
</protein>
<organism evidence="3 4">
    <name type="scientific">Pseudovibrio brasiliensis</name>
    <dbReference type="NCBI Taxonomy" id="1898042"/>
    <lineage>
        <taxon>Bacteria</taxon>
        <taxon>Pseudomonadati</taxon>
        <taxon>Pseudomonadota</taxon>
        <taxon>Alphaproteobacteria</taxon>
        <taxon>Hyphomicrobiales</taxon>
        <taxon>Stappiaceae</taxon>
        <taxon>Pseudovibrio</taxon>
    </lineage>
</organism>
<feature type="transmembrane region" description="Helical" evidence="1">
    <location>
        <begin position="65"/>
        <end position="86"/>
    </location>
</feature>
<keyword evidence="4" id="KW-1185">Reference proteome</keyword>
<name>A0ABX8AV40_9HYPH</name>
<feature type="transmembrane region" description="Helical" evidence="1">
    <location>
        <begin position="271"/>
        <end position="288"/>
    </location>
</feature>
<feature type="transmembrane region" description="Helical" evidence="1">
    <location>
        <begin position="33"/>
        <end position="53"/>
    </location>
</feature>
<dbReference type="InterPro" id="IPR026841">
    <property type="entry name" value="Aur1/Ipt1"/>
</dbReference>
<feature type="transmembrane region" description="Helical" evidence="1">
    <location>
        <begin position="221"/>
        <end position="240"/>
    </location>
</feature>
<sequence length="310" mass="34902">MWSKAEIFRNKIIVSLLFIDAFLFYFFDKQPDYVGFSLSFLISISFVGIAAYYHYKRAEPKIAKAFKATSHLVLYTALGSIFNHLLVLTNRPTIDSALTAIDSTFGFYWPEFIEMAQNIPLLDTLSSFAYNSSLPQIAFVVLVLSFSGRFERLDNVLNAFVISSLITIVFWALFPSFGSYVHYSLTNEVSEIPGLVVNKENVELILQYRSGDWDTLWVDKLTGLIALPSFHTVMAVLTIYACWGVRFIAWPVFALNMLVLISVPIDGGHHLVDVFAGVMVAVFVITLVEGKAHSLQSMFSKQKDLQSLGR</sequence>
<evidence type="ECO:0000259" key="2">
    <source>
        <dbReference type="Pfam" id="PF14378"/>
    </source>
</evidence>
<dbReference type="RefSeq" id="WP_075697539.1">
    <property type="nucleotide sequence ID" value="NZ_CP074128.1"/>
</dbReference>